<protein>
    <submittedName>
        <fullName evidence="1">Uncharacterized protein</fullName>
    </submittedName>
</protein>
<proteinExistence type="predicted"/>
<evidence type="ECO:0000313" key="2">
    <source>
        <dbReference type="Proteomes" id="UP000479710"/>
    </source>
</evidence>
<comment type="caution">
    <text evidence="1">The sequence shown here is derived from an EMBL/GenBank/DDBJ whole genome shotgun (WGS) entry which is preliminary data.</text>
</comment>
<sequence>MFFGGVCFPFGAYWVCHRRSEHGFAWVVEFVLRPDEKVAPATPSSSSELPTTSLISFLVSDDGSQRCN</sequence>
<organism evidence="1 2">
    <name type="scientific">Oryza meyeriana var. granulata</name>
    <dbReference type="NCBI Taxonomy" id="110450"/>
    <lineage>
        <taxon>Eukaryota</taxon>
        <taxon>Viridiplantae</taxon>
        <taxon>Streptophyta</taxon>
        <taxon>Embryophyta</taxon>
        <taxon>Tracheophyta</taxon>
        <taxon>Spermatophyta</taxon>
        <taxon>Magnoliopsida</taxon>
        <taxon>Liliopsida</taxon>
        <taxon>Poales</taxon>
        <taxon>Poaceae</taxon>
        <taxon>BOP clade</taxon>
        <taxon>Oryzoideae</taxon>
        <taxon>Oryzeae</taxon>
        <taxon>Oryzinae</taxon>
        <taxon>Oryza</taxon>
        <taxon>Oryza meyeriana</taxon>
    </lineage>
</organism>
<keyword evidence="2" id="KW-1185">Reference proteome</keyword>
<dbReference type="Proteomes" id="UP000479710">
    <property type="component" value="Unassembled WGS sequence"/>
</dbReference>
<gene>
    <name evidence="1" type="ORF">E2562_014811</name>
</gene>
<reference evidence="1 2" key="1">
    <citation type="submission" date="2019-11" db="EMBL/GenBank/DDBJ databases">
        <title>Whole genome sequence of Oryza granulata.</title>
        <authorList>
            <person name="Li W."/>
        </authorList>
    </citation>
    <scope>NUCLEOTIDE SEQUENCE [LARGE SCALE GENOMIC DNA]</scope>
    <source>
        <strain evidence="2">cv. Menghai</strain>
        <tissue evidence="1">Leaf</tissue>
    </source>
</reference>
<name>A0A6G1BW74_9ORYZ</name>
<accession>A0A6G1BW74</accession>
<dbReference type="EMBL" id="SPHZ02000011">
    <property type="protein sequence ID" value="KAF0892220.1"/>
    <property type="molecule type" value="Genomic_DNA"/>
</dbReference>
<dbReference type="AlphaFoldDB" id="A0A6G1BW74"/>
<evidence type="ECO:0000313" key="1">
    <source>
        <dbReference type="EMBL" id="KAF0892220.1"/>
    </source>
</evidence>